<dbReference type="SUPFAM" id="SSF55282">
    <property type="entry name" value="RL5-like"/>
    <property type="match status" value="1"/>
</dbReference>
<evidence type="ECO:0000256" key="2">
    <source>
        <dbReference type="ARBA" id="ARBA00022980"/>
    </source>
</evidence>
<protein>
    <submittedName>
        <fullName evidence="6">Ribosomal protein L5</fullName>
    </submittedName>
</protein>
<dbReference type="Pfam" id="PF00673">
    <property type="entry name" value="Ribosomal_L5_C"/>
    <property type="match status" value="1"/>
</dbReference>
<evidence type="ECO:0000256" key="3">
    <source>
        <dbReference type="ARBA" id="ARBA00023274"/>
    </source>
</evidence>
<dbReference type="GO" id="GO:0003735">
    <property type="term" value="F:structural constituent of ribosome"/>
    <property type="evidence" value="ECO:0007669"/>
    <property type="project" value="InterPro"/>
</dbReference>
<sequence>MFFLKAYFYKILKHDLINTFYYQNLIQVPKIKKMVLNFGYQKSSFKYLISSLLALEFLSGKKGKITKSKHLNVFLKIKKGNPVGCKIILRKAPMYFFYVKLKACLYSKTKHHQIPPVRQNLKQTNSLTFQLKTPLTFSELETQFQFFKHIPKLDVTIVTSSKSQKELTFLLKSIKFFL</sequence>
<dbReference type="InterPro" id="IPR022803">
    <property type="entry name" value="Ribosomal_uL5_dom_sf"/>
</dbReference>
<organism evidence="6">
    <name type="scientific">Thalassiosira nordenskioeldii</name>
    <name type="common">Marine diatom</name>
    <dbReference type="NCBI Taxonomy" id="83372"/>
    <lineage>
        <taxon>Eukaryota</taxon>
        <taxon>Sar</taxon>
        <taxon>Stramenopiles</taxon>
        <taxon>Ochrophyta</taxon>
        <taxon>Bacillariophyta</taxon>
        <taxon>Coscinodiscophyceae</taxon>
        <taxon>Thalassiosirophycidae</taxon>
        <taxon>Thalassiosirales</taxon>
        <taxon>Thalassiosiraceae</taxon>
        <taxon>Thalassiosira</taxon>
    </lineage>
</organism>
<keyword evidence="2 4" id="KW-0689">Ribosomal protein</keyword>
<keyword evidence="6" id="KW-0496">Mitochondrion</keyword>
<accession>A0A891GSB4</accession>
<name>A0A891GSB4_THANO</name>
<dbReference type="PANTHER" id="PTHR11994">
    <property type="entry name" value="60S RIBOSOMAL PROTEIN L11-RELATED"/>
    <property type="match status" value="1"/>
</dbReference>
<proteinExistence type="inferred from homology"/>
<evidence type="ECO:0000259" key="5">
    <source>
        <dbReference type="Pfam" id="PF00673"/>
    </source>
</evidence>
<dbReference type="GO" id="GO:0005840">
    <property type="term" value="C:ribosome"/>
    <property type="evidence" value="ECO:0007669"/>
    <property type="project" value="UniProtKB-KW"/>
</dbReference>
<comment type="similarity">
    <text evidence="1 4">Belongs to the universal ribosomal protein uL5 family.</text>
</comment>
<dbReference type="PIRSF" id="PIRSF002161">
    <property type="entry name" value="Ribosomal_L5"/>
    <property type="match status" value="1"/>
</dbReference>
<dbReference type="Gene3D" id="3.30.1440.10">
    <property type="match status" value="1"/>
</dbReference>
<dbReference type="InterPro" id="IPR002132">
    <property type="entry name" value="Ribosomal_uL5"/>
</dbReference>
<dbReference type="InterPro" id="IPR031309">
    <property type="entry name" value="Ribosomal_uL5_C"/>
</dbReference>
<gene>
    <name evidence="6" type="primary">rpl5</name>
</gene>
<dbReference type="GO" id="GO:0006412">
    <property type="term" value="P:translation"/>
    <property type="evidence" value="ECO:0007669"/>
    <property type="project" value="InterPro"/>
</dbReference>
<evidence type="ECO:0000256" key="4">
    <source>
        <dbReference type="RuleBase" id="RU003930"/>
    </source>
</evidence>
<keyword evidence="3 4" id="KW-0687">Ribonucleoprotein</keyword>
<feature type="domain" description="Large ribosomal subunit protein uL5 C-terminal" evidence="5">
    <location>
        <begin position="82"/>
        <end position="176"/>
    </location>
</feature>
<evidence type="ECO:0000313" key="6">
    <source>
        <dbReference type="EMBL" id="QRK25913.1"/>
    </source>
</evidence>
<dbReference type="RefSeq" id="YP_010164010.1">
    <property type="nucleotide sequence ID" value="NC_057471.1"/>
</dbReference>
<dbReference type="GeneID" id="67267246"/>
<dbReference type="EMBL" id="MW387419">
    <property type="protein sequence ID" value="QRK25913.1"/>
    <property type="molecule type" value="Genomic_DNA"/>
</dbReference>
<reference evidence="6" key="1">
    <citation type="journal article" date="2021" name="Mitochondrial DNA Part B Resour">
        <title>Complete mitochondrial genome of the harmful algal bloom species Thalassiosira nordenskioeldii (Mediophyceae, Bacillariophyta) from the east China sea.</title>
        <authorList>
            <person name="Liu K."/>
            <person name="Liu S."/>
            <person name="Chen Y."/>
            <person name="Liu F."/>
            <person name="Chen N."/>
        </authorList>
    </citation>
    <scope>NUCLEOTIDE SEQUENCE</scope>
    <source>
        <strain evidence="6">CNS00052</strain>
    </source>
</reference>
<geneLocation type="mitochondrion" evidence="6"/>
<evidence type="ECO:0000256" key="1">
    <source>
        <dbReference type="ARBA" id="ARBA00008553"/>
    </source>
</evidence>
<dbReference type="AlphaFoldDB" id="A0A891GSB4"/>
<dbReference type="GO" id="GO:1990904">
    <property type="term" value="C:ribonucleoprotein complex"/>
    <property type="evidence" value="ECO:0007669"/>
    <property type="project" value="UniProtKB-KW"/>
</dbReference>